<sequence length="136" mass="14958">MQITSYQDLILASYQQHEPQRLLFVFASAELPTGHTEKQQQEFEQGGGGALTPVLCVDKLPSEAEDFAALVEESKQTGINWDIVFISAMDGRGGFAPNSDEASQPLRMMMSKIQSGMISDFLTFDREGDLVELVPG</sequence>
<gene>
    <name evidence="1" type="ORF">AT746_06920</name>
</gene>
<accession>A0A0U3B8M1</accession>
<name>A0A0U3B8M1_9ALTE</name>
<reference evidence="1 2" key="1">
    <citation type="submission" date="2015-12" db="EMBL/GenBank/DDBJ databases">
        <title>Complete genome of Lacimicrobium alkaliphilum KCTC 32984.</title>
        <authorList>
            <person name="Kim S.-G."/>
            <person name="Lee Y.-J."/>
        </authorList>
    </citation>
    <scope>NUCLEOTIDE SEQUENCE [LARGE SCALE GENOMIC DNA]</scope>
    <source>
        <strain evidence="1 2">YelD216</strain>
    </source>
</reference>
<dbReference type="Proteomes" id="UP000068447">
    <property type="component" value="Chromosome"/>
</dbReference>
<keyword evidence="2" id="KW-1185">Reference proteome</keyword>
<dbReference type="AlphaFoldDB" id="A0A0U3B8M1"/>
<dbReference type="EMBL" id="CP013650">
    <property type="protein sequence ID" value="ALS98021.1"/>
    <property type="molecule type" value="Genomic_DNA"/>
</dbReference>
<organism evidence="1 2">
    <name type="scientific">Lacimicrobium alkaliphilum</name>
    <dbReference type="NCBI Taxonomy" id="1526571"/>
    <lineage>
        <taxon>Bacteria</taxon>
        <taxon>Pseudomonadati</taxon>
        <taxon>Pseudomonadota</taxon>
        <taxon>Gammaproteobacteria</taxon>
        <taxon>Alteromonadales</taxon>
        <taxon>Alteromonadaceae</taxon>
        <taxon>Lacimicrobium</taxon>
    </lineage>
</organism>
<dbReference type="OrthoDB" id="6182044at2"/>
<evidence type="ECO:0000313" key="2">
    <source>
        <dbReference type="Proteomes" id="UP000068447"/>
    </source>
</evidence>
<protein>
    <submittedName>
        <fullName evidence="1">Ribonucleotide reductase subunit alpha</fullName>
    </submittedName>
</protein>
<dbReference type="KEGG" id="lal:AT746_06920"/>
<dbReference type="RefSeq" id="WP_062478263.1">
    <property type="nucleotide sequence ID" value="NZ_CP013650.1"/>
</dbReference>
<proteinExistence type="predicted"/>
<evidence type="ECO:0000313" key="1">
    <source>
        <dbReference type="EMBL" id="ALS98021.1"/>
    </source>
</evidence>